<name>E1QI23_DESB2</name>
<protein>
    <submittedName>
        <fullName evidence="1">Uncharacterized protein</fullName>
    </submittedName>
</protein>
<dbReference type="AlphaFoldDB" id="E1QI23"/>
<organism evidence="1 2">
    <name type="scientific">Desulfarculus baarsii (strain ATCC 33931 / DSM 2075 / LMG 7858 / VKM B-1802 / 2st14)</name>
    <dbReference type="NCBI Taxonomy" id="644282"/>
    <lineage>
        <taxon>Bacteria</taxon>
        <taxon>Pseudomonadati</taxon>
        <taxon>Thermodesulfobacteriota</taxon>
        <taxon>Desulfarculia</taxon>
        <taxon>Desulfarculales</taxon>
        <taxon>Desulfarculaceae</taxon>
        <taxon>Desulfarculus</taxon>
    </lineage>
</organism>
<proteinExistence type="predicted"/>
<reference evidence="1 2" key="1">
    <citation type="journal article" date="2010" name="Stand. Genomic Sci.">
        <title>Complete genome sequence of Desulfarculus baarsii type strain (2st14).</title>
        <authorList>
            <person name="Sun H."/>
            <person name="Spring S."/>
            <person name="Lapidus A."/>
            <person name="Davenport K."/>
            <person name="Del Rio T.G."/>
            <person name="Tice H."/>
            <person name="Nolan M."/>
            <person name="Copeland A."/>
            <person name="Cheng J.F."/>
            <person name="Lucas S."/>
            <person name="Tapia R."/>
            <person name="Goodwin L."/>
            <person name="Pitluck S."/>
            <person name="Ivanova N."/>
            <person name="Pagani I."/>
            <person name="Mavromatis K."/>
            <person name="Ovchinnikova G."/>
            <person name="Pati A."/>
            <person name="Chen A."/>
            <person name="Palaniappan K."/>
            <person name="Hauser L."/>
            <person name="Chang Y.J."/>
            <person name="Jeffries C.D."/>
            <person name="Detter J.C."/>
            <person name="Han C."/>
            <person name="Rohde M."/>
            <person name="Brambilla E."/>
            <person name="Goker M."/>
            <person name="Woyke T."/>
            <person name="Bristow J."/>
            <person name="Eisen J.A."/>
            <person name="Markowitz V."/>
            <person name="Hugenholtz P."/>
            <person name="Kyrpides N.C."/>
            <person name="Klenk H.P."/>
            <person name="Land M."/>
        </authorList>
    </citation>
    <scope>NUCLEOTIDE SEQUENCE [LARGE SCALE GENOMIC DNA]</scope>
    <source>
        <strain evidence="2">ATCC 33931 / DSM 2075 / LMG 7858 / VKM B-1802 / 2st14</strain>
    </source>
</reference>
<dbReference type="KEGG" id="dbr:Deba_1851"/>
<dbReference type="RefSeq" id="WP_013258657.1">
    <property type="nucleotide sequence ID" value="NC_014365.1"/>
</dbReference>
<evidence type="ECO:0000313" key="1">
    <source>
        <dbReference type="EMBL" id="ADK85216.1"/>
    </source>
</evidence>
<accession>E1QI23</accession>
<dbReference type="Proteomes" id="UP000009047">
    <property type="component" value="Chromosome"/>
</dbReference>
<gene>
    <name evidence="1" type="ordered locus">Deba_1851</name>
</gene>
<dbReference type="EMBL" id="CP002085">
    <property type="protein sequence ID" value="ADK85216.1"/>
    <property type="molecule type" value="Genomic_DNA"/>
</dbReference>
<sequence>MANANGDAAPEREDICQVLARIVRAIEALKPGQAERVQDPLRRNLLKKA</sequence>
<evidence type="ECO:0000313" key="2">
    <source>
        <dbReference type="Proteomes" id="UP000009047"/>
    </source>
</evidence>
<dbReference type="STRING" id="644282.Deba_1851"/>
<dbReference type="HOGENOM" id="CLU_3134846_0_0_7"/>
<keyword evidence="2" id="KW-1185">Reference proteome</keyword>